<protein>
    <submittedName>
        <fullName evidence="3">Putative phospholipid ABC transporter permease protein MlaE</fullName>
    </submittedName>
</protein>
<feature type="transmembrane region" description="Helical" evidence="1">
    <location>
        <begin position="347"/>
        <end position="368"/>
    </location>
</feature>
<dbReference type="InterPro" id="IPR003453">
    <property type="entry name" value="ABC_MlaE_roteobac"/>
</dbReference>
<dbReference type="InterPro" id="IPR030802">
    <property type="entry name" value="Permease_MalE"/>
</dbReference>
<sequence>MPAASTALPPIASLELRRDDAGAVLYISGRLDAPGSAQIWPQARQLVHGEIRVDASAVTYCDGAGLALLYDVIQRGATVEHLPDRYATLLAQLDPTTPLKTAPAVVSPPFLIGLGQRALAAWQQLYQAIAFIGELSAAVALVLRNPRQLRLGETLLHCAKAGADALPIVALVSFLLGVILAFQSAIPMRQFGAELFVANLVGLALVRELAPLITAVLLAGRTGAAFAAEIGTMKVNEEINALVTLGLEPVRFLVLPRVLAVTLMAPLLTVLAEVIGIFGAALVLLTFNIPLMTSAGQVMDTVGFTDYIGGLAKATFFGFGVAAIGCLRGLSTGAGASAVGNSTTRAVVSAIVMLVVTDGLFAVAFFYLGW</sequence>
<dbReference type="GO" id="GO:0043190">
    <property type="term" value="C:ATP-binding cassette (ABC) transporter complex"/>
    <property type="evidence" value="ECO:0007669"/>
    <property type="project" value="InterPro"/>
</dbReference>
<dbReference type="PROSITE" id="PS50801">
    <property type="entry name" value="STAS"/>
    <property type="match status" value="1"/>
</dbReference>
<name>A0A0N0GLV1_9NEIS</name>
<dbReference type="InterPro" id="IPR036513">
    <property type="entry name" value="STAS_dom_sf"/>
</dbReference>
<accession>A0A0N0GLV1</accession>
<dbReference type="NCBIfam" id="TIGR00056">
    <property type="entry name" value="MlaE family lipid ABC transporter permease subunit"/>
    <property type="match status" value="1"/>
</dbReference>
<proteinExistence type="inferred from homology"/>
<keyword evidence="1" id="KW-0997">Cell inner membrane</keyword>
<dbReference type="InterPro" id="IPR002645">
    <property type="entry name" value="STAS_dom"/>
</dbReference>
<keyword evidence="4" id="KW-1185">Reference proteome</keyword>
<dbReference type="PATRIC" id="fig|857265.3.peg.3663"/>
<organism evidence="3 4">
    <name type="scientific">Amantichitinum ursilacus</name>
    <dbReference type="NCBI Taxonomy" id="857265"/>
    <lineage>
        <taxon>Bacteria</taxon>
        <taxon>Pseudomonadati</taxon>
        <taxon>Pseudomonadota</taxon>
        <taxon>Betaproteobacteria</taxon>
        <taxon>Neisseriales</taxon>
        <taxon>Chitinibacteraceae</taxon>
        <taxon>Amantichitinum</taxon>
    </lineage>
</organism>
<keyword evidence="1" id="KW-0472">Membrane</keyword>
<keyword evidence="1" id="KW-1003">Cell membrane</keyword>
<gene>
    <name evidence="3" type="primary">mlaE_3</name>
    <name evidence="3" type="ORF">WG78_17895</name>
</gene>
<dbReference type="Pfam" id="PF02405">
    <property type="entry name" value="MlaE"/>
    <property type="match status" value="1"/>
</dbReference>
<dbReference type="PANTHER" id="PTHR30188:SF3">
    <property type="entry name" value="ABC TRANSPORTER PERMEASE"/>
    <property type="match status" value="1"/>
</dbReference>
<feature type="transmembrane region" description="Helical" evidence="1">
    <location>
        <begin position="198"/>
        <end position="219"/>
    </location>
</feature>
<evidence type="ECO:0000313" key="3">
    <source>
        <dbReference type="EMBL" id="KPC50269.1"/>
    </source>
</evidence>
<evidence type="ECO:0000259" key="2">
    <source>
        <dbReference type="PROSITE" id="PS50801"/>
    </source>
</evidence>
<dbReference type="AlphaFoldDB" id="A0A0N0GLV1"/>
<feature type="transmembrane region" description="Helical" evidence="1">
    <location>
        <begin position="258"/>
        <end position="287"/>
    </location>
</feature>
<reference evidence="3 4" key="1">
    <citation type="submission" date="2015-07" db="EMBL/GenBank/DDBJ databases">
        <title>Draft genome sequence of the Amantichitinum ursilacus IGB-41, a new chitin-degrading bacterium.</title>
        <authorList>
            <person name="Kirstahler P."/>
            <person name="Guenther M."/>
            <person name="Grumaz C."/>
            <person name="Rupp S."/>
            <person name="Zibek S."/>
            <person name="Sohn K."/>
        </authorList>
    </citation>
    <scope>NUCLEOTIDE SEQUENCE [LARGE SCALE GENOMIC DNA]</scope>
    <source>
        <strain evidence="3 4">IGB-41</strain>
    </source>
</reference>
<dbReference type="EMBL" id="LAQT01000030">
    <property type="protein sequence ID" value="KPC50269.1"/>
    <property type="molecule type" value="Genomic_DNA"/>
</dbReference>
<dbReference type="SUPFAM" id="SSF52091">
    <property type="entry name" value="SpoIIaa-like"/>
    <property type="match status" value="1"/>
</dbReference>
<keyword evidence="1" id="KW-1133">Transmembrane helix</keyword>
<evidence type="ECO:0000313" key="4">
    <source>
        <dbReference type="Proteomes" id="UP000037939"/>
    </source>
</evidence>
<dbReference type="Pfam" id="PF13466">
    <property type="entry name" value="STAS_2"/>
    <property type="match status" value="1"/>
</dbReference>
<dbReference type="InterPro" id="IPR058548">
    <property type="entry name" value="MlaB-like_STAS"/>
</dbReference>
<dbReference type="GO" id="GO:0005548">
    <property type="term" value="F:phospholipid transporter activity"/>
    <property type="evidence" value="ECO:0007669"/>
    <property type="project" value="TreeGrafter"/>
</dbReference>
<dbReference type="PANTHER" id="PTHR30188">
    <property type="entry name" value="ABC TRANSPORTER PERMEASE PROTEIN-RELATED"/>
    <property type="match status" value="1"/>
</dbReference>
<evidence type="ECO:0000256" key="1">
    <source>
        <dbReference type="RuleBase" id="RU362044"/>
    </source>
</evidence>
<dbReference type="Gene3D" id="3.30.750.24">
    <property type="entry name" value="STAS domain"/>
    <property type="match status" value="1"/>
</dbReference>
<dbReference type="RefSeq" id="WP_053939169.1">
    <property type="nucleotide sequence ID" value="NZ_LAQT01000030.1"/>
</dbReference>
<keyword evidence="1" id="KW-0812">Transmembrane</keyword>
<dbReference type="Proteomes" id="UP000037939">
    <property type="component" value="Unassembled WGS sequence"/>
</dbReference>
<comment type="similarity">
    <text evidence="1">Belongs to the MlaE permease family.</text>
</comment>
<comment type="subcellular location">
    <subcellularLocation>
        <location evidence="1">Cell inner membrane</location>
        <topology evidence="1">Multi-pass membrane protein</topology>
    </subcellularLocation>
</comment>
<feature type="transmembrane region" description="Helical" evidence="1">
    <location>
        <begin position="125"/>
        <end position="144"/>
    </location>
</feature>
<feature type="domain" description="STAS" evidence="2">
    <location>
        <begin position="12"/>
        <end position="75"/>
    </location>
</feature>
<feature type="transmembrane region" description="Helical" evidence="1">
    <location>
        <begin position="307"/>
        <end position="327"/>
    </location>
</feature>
<dbReference type="STRING" id="857265.WG78_17895"/>
<feature type="transmembrane region" description="Helical" evidence="1">
    <location>
        <begin position="165"/>
        <end position="186"/>
    </location>
</feature>
<comment type="caution">
    <text evidence="3">The sequence shown here is derived from an EMBL/GenBank/DDBJ whole genome shotgun (WGS) entry which is preliminary data.</text>
</comment>
<dbReference type="OrthoDB" id="9810518at2"/>